<evidence type="ECO:0000313" key="3">
    <source>
        <dbReference type="Proteomes" id="UP000031668"/>
    </source>
</evidence>
<dbReference type="EMBL" id="JWZT01001256">
    <property type="protein sequence ID" value="KII72386.1"/>
    <property type="molecule type" value="Genomic_DNA"/>
</dbReference>
<evidence type="ECO:0000313" key="2">
    <source>
        <dbReference type="EMBL" id="KII72386.1"/>
    </source>
</evidence>
<accession>A0A0C2MYG7</accession>
<comment type="caution">
    <text evidence="2">The sequence shown here is derived from an EMBL/GenBank/DDBJ whole genome shotgun (WGS) entry which is preliminary data.</text>
</comment>
<dbReference type="EMBL" id="JWZT01001739">
    <property type="protein sequence ID" value="KII71516.1"/>
    <property type="molecule type" value="Genomic_DNA"/>
</dbReference>
<organism evidence="2 3">
    <name type="scientific">Thelohanellus kitauei</name>
    <name type="common">Myxosporean</name>
    <dbReference type="NCBI Taxonomy" id="669202"/>
    <lineage>
        <taxon>Eukaryota</taxon>
        <taxon>Metazoa</taxon>
        <taxon>Cnidaria</taxon>
        <taxon>Myxozoa</taxon>
        <taxon>Myxosporea</taxon>
        <taxon>Bivalvulida</taxon>
        <taxon>Platysporina</taxon>
        <taxon>Myxobolidae</taxon>
        <taxon>Thelohanellus</taxon>
    </lineage>
</organism>
<evidence type="ECO:0000313" key="1">
    <source>
        <dbReference type="EMBL" id="KII71516.1"/>
    </source>
</evidence>
<gene>
    <name evidence="1" type="ORF">RF11_02682</name>
    <name evidence="2" type="ORF">RF11_14136</name>
</gene>
<sequence length="108" mass="12261">MKQENKTTSGKSLFIREEKSESFKLLELFKHAPVHYCTEFTSIANAMVCTYGKDIRRGGTLLQAVRVVRGSHRLNIHSYPLPTRATLPNRHSFAGKSECSFDCVRIDT</sequence>
<reference evidence="2 3" key="1">
    <citation type="journal article" date="2014" name="Genome Biol. Evol.">
        <title>The genome of the myxosporean Thelohanellus kitauei shows adaptations to nutrient acquisition within its fish host.</title>
        <authorList>
            <person name="Yang Y."/>
            <person name="Xiong J."/>
            <person name="Zhou Z."/>
            <person name="Huo F."/>
            <person name="Miao W."/>
            <person name="Ran C."/>
            <person name="Liu Y."/>
            <person name="Zhang J."/>
            <person name="Feng J."/>
            <person name="Wang M."/>
            <person name="Wang M."/>
            <person name="Wang L."/>
            <person name="Yao B."/>
        </authorList>
    </citation>
    <scope>NUCLEOTIDE SEQUENCE [LARGE SCALE GENOMIC DNA]</scope>
    <source>
        <strain evidence="2">Wuqing</strain>
    </source>
</reference>
<keyword evidence="3" id="KW-1185">Reference proteome</keyword>
<proteinExistence type="predicted"/>
<protein>
    <submittedName>
        <fullName evidence="2">Uncharacterized protein</fullName>
    </submittedName>
</protein>
<dbReference type="AlphaFoldDB" id="A0A0C2MYG7"/>
<name>A0A0C2MYG7_THEKT</name>
<dbReference type="Proteomes" id="UP000031668">
    <property type="component" value="Unassembled WGS sequence"/>
</dbReference>